<keyword evidence="3" id="KW-1185">Reference proteome</keyword>
<dbReference type="AlphaFoldDB" id="A0A4R5DXT5"/>
<dbReference type="SUPFAM" id="SSF54427">
    <property type="entry name" value="NTF2-like"/>
    <property type="match status" value="2"/>
</dbReference>
<dbReference type="OrthoDB" id="6491893at2"/>
<accession>A0A4R5DXT5</accession>
<feature type="domain" description="SnoaL-like" evidence="1">
    <location>
        <begin position="201"/>
        <end position="296"/>
    </location>
</feature>
<reference evidence="2 3" key="1">
    <citation type="submission" date="2019-03" db="EMBL/GenBank/DDBJ databases">
        <title>Dyadobacter AR-3-6 sp. nov., isolated from arctic soil.</title>
        <authorList>
            <person name="Chaudhary D.K."/>
        </authorList>
    </citation>
    <scope>NUCLEOTIDE SEQUENCE [LARGE SCALE GENOMIC DNA]</scope>
    <source>
        <strain evidence="2 3">AR-3-6</strain>
    </source>
</reference>
<dbReference type="Proteomes" id="UP000294850">
    <property type="component" value="Unassembled WGS sequence"/>
</dbReference>
<evidence type="ECO:0000313" key="3">
    <source>
        <dbReference type="Proteomes" id="UP000294850"/>
    </source>
</evidence>
<gene>
    <name evidence="2" type="ORF">E0F88_07830</name>
</gene>
<evidence type="ECO:0000313" key="2">
    <source>
        <dbReference type="EMBL" id="TDE16155.1"/>
    </source>
</evidence>
<dbReference type="EMBL" id="SMFL01000003">
    <property type="protein sequence ID" value="TDE16155.1"/>
    <property type="molecule type" value="Genomic_DNA"/>
</dbReference>
<name>A0A4R5DXT5_9BACT</name>
<feature type="domain" description="SnoaL-like" evidence="1">
    <location>
        <begin position="55"/>
        <end position="156"/>
    </location>
</feature>
<protein>
    <submittedName>
        <fullName evidence="2">DUF4440 domain-containing protein</fullName>
    </submittedName>
</protein>
<organism evidence="2 3">
    <name type="scientific">Dyadobacter psychrotolerans</name>
    <dbReference type="NCBI Taxonomy" id="2541721"/>
    <lineage>
        <taxon>Bacteria</taxon>
        <taxon>Pseudomonadati</taxon>
        <taxon>Bacteroidota</taxon>
        <taxon>Cytophagia</taxon>
        <taxon>Cytophagales</taxon>
        <taxon>Spirosomataceae</taxon>
        <taxon>Dyadobacter</taxon>
    </lineage>
</organism>
<evidence type="ECO:0000259" key="1">
    <source>
        <dbReference type="Pfam" id="PF12680"/>
    </source>
</evidence>
<proteinExistence type="predicted"/>
<dbReference type="InterPro" id="IPR032710">
    <property type="entry name" value="NTF2-like_dom_sf"/>
</dbReference>
<dbReference type="CDD" id="cd00531">
    <property type="entry name" value="NTF2_like"/>
    <property type="match status" value="1"/>
</dbReference>
<dbReference type="Pfam" id="PF12680">
    <property type="entry name" value="SnoaL_2"/>
    <property type="match status" value="2"/>
</dbReference>
<dbReference type="Gene3D" id="3.10.450.50">
    <property type="match status" value="2"/>
</dbReference>
<sequence length="313" mass="33295">MCVTFVSQTKIKKMKKFSLLLAIAFAGFSCTDHNINAVDTVKEGDAIKKLVTVTYRDALAASSADGVTSAFTSDGVVMGPGSPTASGLAQLKSTYDGIFGAVGLDLNFKIDEIIVGKEYGFVRSTSAGTLSVKANGATAPEENREVFIVKKADDKWKIARYIYNKMGTLNQAQSTVTIENKSAASTDSDKLAINALVTSTYASAVTASDPAAVSAAFTTDGVLMAPDSPTAIGSAVIKDVYTSVFSAIKLNLTFNIDEVVIDGEFGYVRSHSSGTMLINATGQTVPASYREIFVVKKVNGNWKIAWYEYNQPM</sequence>
<dbReference type="InterPro" id="IPR037401">
    <property type="entry name" value="SnoaL-like"/>
</dbReference>
<comment type="caution">
    <text evidence="2">The sequence shown here is derived from an EMBL/GenBank/DDBJ whole genome shotgun (WGS) entry which is preliminary data.</text>
</comment>